<evidence type="ECO:0000313" key="15">
    <source>
        <dbReference type="EMBL" id="KAJ9148021.1"/>
    </source>
</evidence>
<evidence type="ECO:0000256" key="9">
    <source>
        <dbReference type="ARBA" id="ARBA00022989"/>
    </source>
</evidence>
<feature type="transmembrane region" description="Helical" evidence="12">
    <location>
        <begin position="984"/>
        <end position="1008"/>
    </location>
</feature>
<dbReference type="InterPro" id="IPR003593">
    <property type="entry name" value="AAA+_ATPase"/>
</dbReference>
<reference evidence="15" key="1">
    <citation type="journal article" date="2023" name="Plant Biotechnol. J.">
        <title>Chromosome-level wild Hevea brasiliensis genome provides new tools for genomic-assisted breeding and valuable loci to elevate rubber yield.</title>
        <authorList>
            <person name="Cheng H."/>
            <person name="Song X."/>
            <person name="Hu Y."/>
            <person name="Wu T."/>
            <person name="Yang Q."/>
            <person name="An Z."/>
            <person name="Feng S."/>
            <person name="Deng Z."/>
            <person name="Wu W."/>
            <person name="Zeng X."/>
            <person name="Tu M."/>
            <person name="Wang X."/>
            <person name="Huang H."/>
        </authorList>
    </citation>
    <scope>NUCLEOTIDE SEQUENCE</scope>
    <source>
        <strain evidence="15">MT/VB/25A 57/8</strain>
    </source>
</reference>
<feature type="transmembrane region" description="Helical" evidence="12">
    <location>
        <begin position="1057"/>
        <end position="1076"/>
    </location>
</feature>
<dbReference type="InterPro" id="IPR056228">
    <property type="entry name" value="ABCC10-like_N"/>
</dbReference>
<feature type="transmembrane region" description="Helical" evidence="12">
    <location>
        <begin position="115"/>
        <end position="135"/>
    </location>
</feature>
<dbReference type="InterPro" id="IPR044726">
    <property type="entry name" value="ABCC_6TM_D2"/>
</dbReference>
<evidence type="ECO:0000256" key="7">
    <source>
        <dbReference type="ARBA" id="ARBA00022840"/>
    </source>
</evidence>
<dbReference type="SMART" id="SM00382">
    <property type="entry name" value="AAA"/>
    <property type="match status" value="2"/>
</dbReference>
<dbReference type="Proteomes" id="UP001174677">
    <property type="component" value="Chromosome 16"/>
</dbReference>
<keyword evidence="4" id="KW-0813">Transport</keyword>
<dbReference type="InterPro" id="IPR050173">
    <property type="entry name" value="ABC_transporter_C-like"/>
</dbReference>
<dbReference type="InterPro" id="IPR003439">
    <property type="entry name" value="ABC_transporter-like_ATP-bd"/>
</dbReference>
<dbReference type="PROSITE" id="PS00211">
    <property type="entry name" value="ABC_TRANSPORTER_1"/>
    <property type="match status" value="1"/>
</dbReference>
<feature type="transmembrane region" description="Helical" evidence="12">
    <location>
        <begin position="174"/>
        <end position="198"/>
    </location>
</feature>
<keyword evidence="9 12" id="KW-1133">Transmembrane helix</keyword>
<feature type="domain" description="ABC transmembrane type-1" evidence="14">
    <location>
        <begin position="317"/>
        <end position="597"/>
    </location>
</feature>
<proteinExistence type="inferred from homology"/>
<evidence type="ECO:0000256" key="11">
    <source>
        <dbReference type="ARBA" id="ARBA00034018"/>
    </source>
</evidence>
<dbReference type="CDD" id="cd18579">
    <property type="entry name" value="ABC_6TM_ABCC_D1"/>
    <property type="match status" value="1"/>
</dbReference>
<dbReference type="CDD" id="cd18580">
    <property type="entry name" value="ABC_6TM_ABCC_D2"/>
    <property type="match status" value="1"/>
</dbReference>
<feature type="transmembrane region" description="Helical" evidence="12">
    <location>
        <begin position="79"/>
        <end position="103"/>
    </location>
</feature>
<feature type="transmembrane region" description="Helical" evidence="12">
    <location>
        <begin position="147"/>
        <end position="168"/>
    </location>
</feature>
<dbReference type="InterPro" id="IPR027417">
    <property type="entry name" value="P-loop_NTPase"/>
</dbReference>
<dbReference type="CDD" id="cd03250">
    <property type="entry name" value="ABCC_MRP_domain1"/>
    <property type="match status" value="1"/>
</dbReference>
<dbReference type="SUPFAM" id="SSF52540">
    <property type="entry name" value="P-loop containing nucleoside triphosphate hydrolases"/>
    <property type="match status" value="2"/>
</dbReference>
<keyword evidence="6" id="KW-0547">Nucleotide-binding</keyword>
<feature type="domain" description="ABC transmembrane type-1" evidence="14">
    <location>
        <begin position="935"/>
        <end position="1211"/>
    </location>
</feature>
<keyword evidence="10 12" id="KW-0472">Membrane</keyword>
<evidence type="ECO:0000256" key="10">
    <source>
        <dbReference type="ARBA" id="ARBA00023136"/>
    </source>
</evidence>
<evidence type="ECO:0000256" key="1">
    <source>
        <dbReference type="ARBA" id="ARBA00004141"/>
    </source>
</evidence>
<name>A0ABQ9KUE3_HEVBR</name>
<sequence length="1491" mass="166727">MEKGFWNVFCNGSECSSDAAKKCGSGFDELINPYSYINHIFIISVDILILLIVFSVFIYKSVSTKTVKAPSQCQHFSPLLYVSAIFNGFLGLVYLGLGIWIIAEKLHKDHSVMSVHGWPVMLFQGFTWFLLNLTVSQQKLFFPHVAAVKLCSIVAFLLSGFICISSFWEAIMDYTLLGQLLVDFLSFPGGILFLFCCFKGHTYTGADSGINNDASYKPLPSKEAKATDEMSSNANVTSFAKSGFFSQLSFLWLNPLMKKGKEKILDDEDIPALRQVDHARTCYLAYMEQMRRQKKKGLSESPSILSVIISLHWKEILISGLFALTRVLTMSSGPLFLKAFIEVYEGNGAFTYESYALTVGLFLAKCLESLSERQWHFRTRLIGIQVRSMLSAAICQKQLRLSSAAKATHSPGEIVHYVTADAYRIGEFPYCFHQIWTTSVQLCLTLAIVYYTVGLATIASVIAMTVVVFASYPFIKLQLNYQRKLMAAQGKRLKAITEALANMKILKLYAWEAHFKNHLKGVRKEELQWISGILLEKAYHLILFWSYPVQVPAITFWTCYYLGIPLSASSVFTFMASLLNVQESIKVIPDVVGTFIEAKVSLDRIVKFLETPELNNNTRRKCNGNELNQSIFIRSTEISWETDSLTKATLRNINLEVKVGEKVAICGEVGCGKSTLLAAVLGEVPKINGTVQVYGKIAYVSQTAWIQSGTIQENILFGSEMDPIRYHDVLKRCSLVKDLEMLPLGDLTQIGERGVNLSGGQKQRVQLARALYQDADVYLLDDPFSAVDAHTATTLFDDCVIGGLSQKTVLLVTHQVDFLPAFNSILLMSAGKIIRAANYDQLFACSQEFQDLVNARKNVVGYERHVDHPPCKRATAAKDEIQEIHVKEQLIKPLGDQLIEQEEKETGDTGFKPYLQYLSHDKGFLYFSLSIISHIMFVLGQMAQSYWFAANIQNTHISIILLLGVYTTIGCIVEIFLFFRFFSIVLLGCGASKSIFSTLLTSIFRAPISFYDSTPMGRILSRVSSDLGITDLDVAFTMSFTSGTTIIACSNFAVLTYFMWPVLFVIIPIVYLSILLQRRYFASTKELMRINGTTKSSVASHLAESIAGAMTIRAFGQEERFFSKNLDLIDKNARPYFHNFSASDWLILRLELLSAIVLLSSTFSMALLHLGASDSGFIGMSLSYGLSLNTIFVMSIQLQCLLSNLIISVERLEQYMHIPSEAPEVIESNRPEPNWPAFGKVEICNLKVRYRPNAPLVLQGITCTIEGGQKIGIVGRTGSGKTTLISALFRLVEPTEGKIIIDDLNISTIGLHDLRSHVAIIPQDPTLFVGSVRYNLDPLSKHMDQEIWEVLEKCHLRAAIQEQKEGLNSLVAQDGANWSMGQRQLFCLGRALLQRSRILVLDEATASIDNATDSILQKTIRTEFADCTVLTVAHRIPTVMDSDMVLAMSDGKLAEYDEPLKLMNKEGSLFGQLVREYWSRTTSCSSFSEDW</sequence>
<keyword evidence="8" id="KW-1278">Translocase</keyword>
<dbReference type="InterPro" id="IPR036640">
    <property type="entry name" value="ABC1_TM_sf"/>
</dbReference>
<feature type="transmembrane region" description="Helical" evidence="12">
    <location>
        <begin position="36"/>
        <end position="59"/>
    </location>
</feature>
<comment type="subcellular location">
    <subcellularLocation>
        <location evidence="1">Membrane</location>
        <topology evidence="1">Multi-pass membrane protein</topology>
    </subcellularLocation>
</comment>
<keyword evidence="7" id="KW-0067">ATP-binding</keyword>
<dbReference type="InterPro" id="IPR044746">
    <property type="entry name" value="ABCC_6TM_D1"/>
</dbReference>
<evidence type="ECO:0000256" key="12">
    <source>
        <dbReference type="SAM" id="Phobius"/>
    </source>
</evidence>
<evidence type="ECO:0000256" key="5">
    <source>
        <dbReference type="ARBA" id="ARBA00022692"/>
    </source>
</evidence>
<evidence type="ECO:0000259" key="14">
    <source>
        <dbReference type="PROSITE" id="PS50929"/>
    </source>
</evidence>
<dbReference type="PROSITE" id="PS50929">
    <property type="entry name" value="ABC_TM1F"/>
    <property type="match status" value="2"/>
</dbReference>
<dbReference type="Pfam" id="PF24358">
    <property type="entry name" value="ABCC10_N"/>
    <property type="match status" value="1"/>
</dbReference>
<feature type="domain" description="ABC transporter" evidence="13">
    <location>
        <begin position="633"/>
        <end position="855"/>
    </location>
</feature>
<dbReference type="SUPFAM" id="SSF90123">
    <property type="entry name" value="ABC transporter transmembrane region"/>
    <property type="match status" value="2"/>
</dbReference>
<dbReference type="CDD" id="cd03244">
    <property type="entry name" value="ABCC_MRP_domain2"/>
    <property type="match status" value="1"/>
</dbReference>
<dbReference type="InterPro" id="IPR017871">
    <property type="entry name" value="ABC_transporter-like_CS"/>
</dbReference>
<feature type="transmembrane region" description="Helical" evidence="12">
    <location>
        <begin position="955"/>
        <end position="977"/>
    </location>
</feature>
<accession>A0ABQ9KUE3</accession>
<gene>
    <name evidence="15" type="ORF">P3X46_030120</name>
</gene>
<dbReference type="InterPro" id="IPR011527">
    <property type="entry name" value="ABC1_TM_dom"/>
</dbReference>
<feature type="transmembrane region" description="Helical" evidence="12">
    <location>
        <begin position="554"/>
        <end position="579"/>
    </location>
</feature>
<dbReference type="Pfam" id="PF00664">
    <property type="entry name" value="ABC_membrane"/>
    <property type="match status" value="2"/>
</dbReference>
<keyword evidence="16" id="KW-1185">Reference proteome</keyword>
<evidence type="ECO:0000313" key="16">
    <source>
        <dbReference type="Proteomes" id="UP001174677"/>
    </source>
</evidence>
<protein>
    <recommendedName>
        <fullName evidence="3">ABC-type xenobiotic transporter</fullName>
        <ecNumber evidence="3">7.6.2.2</ecNumber>
    </recommendedName>
</protein>
<evidence type="ECO:0000256" key="4">
    <source>
        <dbReference type="ARBA" id="ARBA00022448"/>
    </source>
</evidence>
<dbReference type="Gene3D" id="1.20.1560.10">
    <property type="entry name" value="ABC transporter type 1, transmembrane domain"/>
    <property type="match status" value="2"/>
</dbReference>
<dbReference type="PANTHER" id="PTHR24223">
    <property type="entry name" value="ATP-BINDING CASSETTE SUB-FAMILY C"/>
    <property type="match status" value="1"/>
</dbReference>
<comment type="caution">
    <text evidence="15">The sequence shown here is derived from an EMBL/GenBank/DDBJ whole genome shotgun (WGS) entry which is preliminary data.</text>
</comment>
<organism evidence="15 16">
    <name type="scientific">Hevea brasiliensis</name>
    <name type="common">Para rubber tree</name>
    <name type="synonym">Siphonia brasiliensis</name>
    <dbReference type="NCBI Taxonomy" id="3981"/>
    <lineage>
        <taxon>Eukaryota</taxon>
        <taxon>Viridiplantae</taxon>
        <taxon>Streptophyta</taxon>
        <taxon>Embryophyta</taxon>
        <taxon>Tracheophyta</taxon>
        <taxon>Spermatophyta</taxon>
        <taxon>Magnoliopsida</taxon>
        <taxon>eudicotyledons</taxon>
        <taxon>Gunneridae</taxon>
        <taxon>Pentapetalae</taxon>
        <taxon>rosids</taxon>
        <taxon>fabids</taxon>
        <taxon>Malpighiales</taxon>
        <taxon>Euphorbiaceae</taxon>
        <taxon>Crotonoideae</taxon>
        <taxon>Micrandreae</taxon>
        <taxon>Hevea</taxon>
    </lineage>
</organism>
<evidence type="ECO:0000256" key="3">
    <source>
        <dbReference type="ARBA" id="ARBA00012191"/>
    </source>
</evidence>
<feature type="transmembrane region" description="Helical" evidence="12">
    <location>
        <begin position="448"/>
        <end position="475"/>
    </location>
</feature>
<feature type="transmembrane region" description="Helical" evidence="12">
    <location>
        <begin position="924"/>
        <end position="943"/>
    </location>
</feature>
<feature type="domain" description="ABC transporter" evidence="13">
    <location>
        <begin position="1241"/>
        <end position="1475"/>
    </location>
</feature>
<dbReference type="PANTHER" id="PTHR24223:SF263">
    <property type="entry name" value="ABC-TYPE XENOBIOTIC TRANSPORTER"/>
    <property type="match status" value="1"/>
</dbReference>
<keyword evidence="5 12" id="KW-0812">Transmembrane</keyword>
<evidence type="ECO:0000256" key="6">
    <source>
        <dbReference type="ARBA" id="ARBA00022741"/>
    </source>
</evidence>
<dbReference type="PROSITE" id="PS50893">
    <property type="entry name" value="ABC_TRANSPORTER_2"/>
    <property type="match status" value="2"/>
</dbReference>
<comment type="catalytic activity">
    <reaction evidence="11">
        <text>ATP + H2O + xenobioticSide 1 = ADP + phosphate + xenobioticSide 2.</text>
        <dbReference type="EC" id="7.6.2.2"/>
    </reaction>
</comment>
<dbReference type="Gene3D" id="3.40.50.300">
    <property type="entry name" value="P-loop containing nucleotide triphosphate hydrolases"/>
    <property type="match status" value="2"/>
</dbReference>
<evidence type="ECO:0000256" key="2">
    <source>
        <dbReference type="ARBA" id="ARBA00009726"/>
    </source>
</evidence>
<evidence type="ECO:0000259" key="13">
    <source>
        <dbReference type="PROSITE" id="PS50893"/>
    </source>
</evidence>
<dbReference type="Pfam" id="PF00005">
    <property type="entry name" value="ABC_tran"/>
    <property type="match status" value="2"/>
</dbReference>
<comment type="similarity">
    <text evidence="2">Belongs to the ABC transporter superfamily. ABCC family. Conjugate transporter (TC 3.A.1.208) subfamily.</text>
</comment>
<dbReference type="EMBL" id="JARPOI010000016">
    <property type="protein sequence ID" value="KAJ9148021.1"/>
    <property type="molecule type" value="Genomic_DNA"/>
</dbReference>
<dbReference type="EC" id="7.6.2.2" evidence="3"/>
<evidence type="ECO:0000256" key="8">
    <source>
        <dbReference type="ARBA" id="ARBA00022967"/>
    </source>
</evidence>
<feature type="transmembrane region" description="Helical" evidence="12">
    <location>
        <begin position="1152"/>
        <end position="1172"/>
    </location>
</feature>